<feature type="compositionally biased region" description="Acidic residues" evidence="1">
    <location>
        <begin position="84"/>
        <end position="103"/>
    </location>
</feature>
<dbReference type="OrthoDB" id="1881at2759"/>
<dbReference type="GO" id="GO:0008157">
    <property type="term" value="F:protein phosphatase 1 binding"/>
    <property type="evidence" value="ECO:0007669"/>
    <property type="project" value="TreeGrafter"/>
</dbReference>
<organism evidence="3 4">
    <name type="scientific">Amphibalanus amphitrite</name>
    <name type="common">Striped barnacle</name>
    <name type="synonym">Balanus amphitrite</name>
    <dbReference type="NCBI Taxonomy" id="1232801"/>
    <lineage>
        <taxon>Eukaryota</taxon>
        <taxon>Metazoa</taxon>
        <taxon>Ecdysozoa</taxon>
        <taxon>Arthropoda</taxon>
        <taxon>Crustacea</taxon>
        <taxon>Multicrustacea</taxon>
        <taxon>Cirripedia</taxon>
        <taxon>Thoracica</taxon>
        <taxon>Thoracicalcarea</taxon>
        <taxon>Balanomorpha</taxon>
        <taxon>Balanoidea</taxon>
        <taxon>Balanidae</taxon>
        <taxon>Amphibalaninae</taxon>
        <taxon>Amphibalanus</taxon>
    </lineage>
</organism>
<dbReference type="Gene3D" id="2.60.40.2440">
    <property type="entry name" value="Carbohydrate binding type-21 domain"/>
    <property type="match status" value="1"/>
</dbReference>
<dbReference type="InterPro" id="IPR038175">
    <property type="entry name" value="CBM21_dom_sf"/>
</dbReference>
<sequence length="320" mass="36112">MMLSTMSLGALVLPVDMEFYSLSSSPVLSSSPRLGADFLSSSPLLGPDFLSELQRGAGRSPWSEPRPRLLNRINCQRRSPAPPSDDEEEDEEDEDEENEEEDSADRPRSILIIRSDSTEESRREDKKRVVFADDRGQPLVQESRRPRQPRRSPGSVSTFRSRRPITAASASVWTPTAWHWNMPVYKEAEDRLTGTIKVKNLHFEKVVFVRVSENNWRTSRDVAATYVAAASGGAAGATLYDRFKFELPLTSTTSRLDFCVCFRCPLGEFWDNNNGANYGVSRQKSAQAQQHGPRDIYRAQVDNWSCFSSWGDEFGGGPYW</sequence>
<dbReference type="Proteomes" id="UP000440578">
    <property type="component" value="Unassembled WGS sequence"/>
</dbReference>
<name>A0A6A4X2S2_AMPAM</name>
<dbReference type="GO" id="GO:2001069">
    <property type="term" value="F:glycogen binding"/>
    <property type="evidence" value="ECO:0007669"/>
    <property type="project" value="TreeGrafter"/>
</dbReference>
<evidence type="ECO:0000256" key="1">
    <source>
        <dbReference type="SAM" id="MobiDB-lite"/>
    </source>
</evidence>
<dbReference type="PANTHER" id="PTHR12307:SF48">
    <property type="entry name" value="PROTEIN PHOSPHATASE 1 REGULATORY SUBUNIT"/>
    <property type="match status" value="1"/>
</dbReference>
<evidence type="ECO:0000313" key="3">
    <source>
        <dbReference type="EMBL" id="KAF0313996.1"/>
    </source>
</evidence>
<comment type="caution">
    <text evidence="3">The sequence shown here is derived from an EMBL/GenBank/DDBJ whole genome shotgun (WGS) entry which is preliminary data.</text>
</comment>
<evidence type="ECO:0000313" key="4">
    <source>
        <dbReference type="Proteomes" id="UP000440578"/>
    </source>
</evidence>
<dbReference type="InterPro" id="IPR005036">
    <property type="entry name" value="CBM21_dom"/>
</dbReference>
<dbReference type="GO" id="GO:0000164">
    <property type="term" value="C:protein phosphatase type 1 complex"/>
    <property type="evidence" value="ECO:0007669"/>
    <property type="project" value="TreeGrafter"/>
</dbReference>
<accession>A0A6A4X2S2</accession>
<dbReference type="EMBL" id="VIIS01000059">
    <property type="protein sequence ID" value="KAF0313996.1"/>
    <property type="molecule type" value="Genomic_DNA"/>
</dbReference>
<feature type="compositionally biased region" description="Basic and acidic residues" evidence="1">
    <location>
        <begin position="116"/>
        <end position="136"/>
    </location>
</feature>
<dbReference type="PANTHER" id="PTHR12307">
    <property type="entry name" value="PROTEIN PHOSPHATASE 1 REGULATORY SUBUNIT"/>
    <property type="match status" value="1"/>
</dbReference>
<keyword evidence="4" id="KW-1185">Reference proteome</keyword>
<reference evidence="3 4" key="1">
    <citation type="submission" date="2019-07" db="EMBL/GenBank/DDBJ databases">
        <title>Draft genome assembly of a fouling barnacle, Amphibalanus amphitrite (Darwin, 1854): The first reference genome for Thecostraca.</title>
        <authorList>
            <person name="Kim W."/>
        </authorList>
    </citation>
    <scope>NUCLEOTIDE SEQUENCE [LARGE SCALE GENOMIC DNA]</scope>
    <source>
        <strain evidence="3">SNU_AA5</strain>
        <tissue evidence="3">Soma without cirri and trophi</tissue>
    </source>
</reference>
<gene>
    <name evidence="3" type="primary">ppp1r3c</name>
    <name evidence="3" type="ORF">FJT64_001596</name>
</gene>
<dbReference type="Pfam" id="PF03370">
    <property type="entry name" value="CBM_21"/>
    <property type="match status" value="1"/>
</dbReference>
<dbReference type="PROSITE" id="PS51159">
    <property type="entry name" value="CBM21"/>
    <property type="match status" value="1"/>
</dbReference>
<dbReference type="InterPro" id="IPR050782">
    <property type="entry name" value="PP1_regulatory_subunit_3"/>
</dbReference>
<proteinExistence type="predicted"/>
<dbReference type="AlphaFoldDB" id="A0A6A4X2S2"/>
<feature type="region of interest" description="Disordered" evidence="1">
    <location>
        <begin position="55"/>
        <end position="161"/>
    </location>
</feature>
<evidence type="ECO:0000259" key="2">
    <source>
        <dbReference type="PROSITE" id="PS51159"/>
    </source>
</evidence>
<protein>
    <submittedName>
        <fullName evidence="3">Protein phosphatase 1 regulatory subunit 3C</fullName>
    </submittedName>
</protein>
<feature type="domain" description="CBM21" evidence="2">
    <location>
        <begin position="162"/>
        <end position="281"/>
    </location>
</feature>
<dbReference type="GO" id="GO:0005979">
    <property type="term" value="P:regulation of glycogen biosynthetic process"/>
    <property type="evidence" value="ECO:0007669"/>
    <property type="project" value="TreeGrafter"/>
</dbReference>